<evidence type="ECO:0000313" key="2">
    <source>
        <dbReference type="EMBL" id="PLR18315.1"/>
    </source>
</evidence>
<reference evidence="1 4" key="2">
    <citation type="submission" date="2018-01" db="EMBL/GenBank/DDBJ databases">
        <title>Complete genome sequence of Caulobacter flavus RHGG3.</title>
        <authorList>
            <person name="Yang E."/>
        </authorList>
    </citation>
    <scope>NUCLEOTIDE SEQUENCE [LARGE SCALE GENOMIC DNA]</scope>
    <source>
        <strain evidence="1 4">RHGG3</strain>
    </source>
</reference>
<evidence type="ECO:0000313" key="4">
    <source>
        <dbReference type="Proteomes" id="UP000281192"/>
    </source>
</evidence>
<accession>A0A2N5CWZ0</accession>
<dbReference type="Proteomes" id="UP000234483">
    <property type="component" value="Unassembled WGS sequence"/>
</dbReference>
<dbReference type="KEGG" id="cfh:C1707_15050"/>
<evidence type="ECO:0000313" key="1">
    <source>
        <dbReference type="EMBL" id="AYV47474.1"/>
    </source>
</evidence>
<dbReference type="AlphaFoldDB" id="A0A2N5CWZ0"/>
<gene>
    <name evidence="1" type="ORF">C1707_15050</name>
    <name evidence="2" type="ORF">CFHF_06045</name>
</gene>
<dbReference type="EMBL" id="CP026100">
    <property type="protein sequence ID" value="AYV47474.1"/>
    <property type="molecule type" value="Genomic_DNA"/>
</dbReference>
<protein>
    <recommendedName>
        <fullName evidence="5">DUF2188 domain-containing protein</fullName>
    </recommendedName>
</protein>
<organism evidence="2 3">
    <name type="scientific">Caulobacter flavus</name>
    <dbReference type="NCBI Taxonomy" id="1679497"/>
    <lineage>
        <taxon>Bacteria</taxon>
        <taxon>Pseudomonadati</taxon>
        <taxon>Pseudomonadota</taxon>
        <taxon>Alphaproteobacteria</taxon>
        <taxon>Caulobacterales</taxon>
        <taxon>Caulobacteraceae</taxon>
        <taxon>Caulobacter</taxon>
    </lineage>
</organism>
<dbReference type="EMBL" id="PJRQ01000011">
    <property type="protein sequence ID" value="PLR18315.1"/>
    <property type="molecule type" value="Genomic_DNA"/>
</dbReference>
<sequence>MRGALGVFIVRPNPDAGWSLSDADKGEVLVFESGGQAERLAMALAKQAHATHGTGEVWVYDRLERLVGRWRVAAGSMALADVDETAKAA</sequence>
<name>A0A2N5CWZ0_9CAUL</name>
<evidence type="ECO:0000313" key="3">
    <source>
        <dbReference type="Proteomes" id="UP000234483"/>
    </source>
</evidence>
<evidence type="ECO:0008006" key="5">
    <source>
        <dbReference type="Google" id="ProtNLM"/>
    </source>
</evidence>
<dbReference type="RefSeq" id="WP_101712124.1">
    <property type="nucleotide sequence ID" value="NZ_CP026100.1"/>
</dbReference>
<dbReference type="OrthoDB" id="7191644at2"/>
<reference evidence="2 3" key="1">
    <citation type="submission" date="2017-12" db="EMBL/GenBank/DDBJ databases">
        <title>The genome sequence of Caulobacter flavus CGMCC1 15093.</title>
        <authorList>
            <person name="Gao J."/>
            <person name="Mao X."/>
            <person name="Sun J."/>
        </authorList>
    </citation>
    <scope>NUCLEOTIDE SEQUENCE [LARGE SCALE GENOMIC DNA]</scope>
    <source>
        <strain evidence="2 3">CGMCC1 15093</strain>
    </source>
</reference>
<dbReference type="Proteomes" id="UP000281192">
    <property type="component" value="Chromosome"/>
</dbReference>
<keyword evidence="4" id="KW-1185">Reference proteome</keyword>
<proteinExistence type="predicted"/>